<gene>
    <name evidence="1" type="ORF">F4821DRAFT_179586</name>
</gene>
<keyword evidence="2" id="KW-1185">Reference proteome</keyword>
<reference evidence="1 2" key="1">
    <citation type="journal article" date="2022" name="New Phytol.">
        <title>Ecological generalism drives hyperdiversity of secondary metabolite gene clusters in xylarialean endophytes.</title>
        <authorList>
            <person name="Franco M.E.E."/>
            <person name="Wisecaver J.H."/>
            <person name="Arnold A.E."/>
            <person name="Ju Y.M."/>
            <person name="Slot J.C."/>
            <person name="Ahrendt S."/>
            <person name="Moore L.P."/>
            <person name="Eastman K.E."/>
            <person name="Scott K."/>
            <person name="Konkel Z."/>
            <person name="Mondo S.J."/>
            <person name="Kuo A."/>
            <person name="Hayes R.D."/>
            <person name="Haridas S."/>
            <person name="Andreopoulos B."/>
            <person name="Riley R."/>
            <person name="LaButti K."/>
            <person name="Pangilinan J."/>
            <person name="Lipzen A."/>
            <person name="Amirebrahimi M."/>
            <person name="Yan J."/>
            <person name="Adam C."/>
            <person name="Keymanesh K."/>
            <person name="Ng V."/>
            <person name="Louie K."/>
            <person name="Northen T."/>
            <person name="Drula E."/>
            <person name="Henrissat B."/>
            <person name="Hsieh H.M."/>
            <person name="Youens-Clark K."/>
            <person name="Lutzoni F."/>
            <person name="Miadlikowska J."/>
            <person name="Eastwood D.C."/>
            <person name="Hamelin R.C."/>
            <person name="Grigoriev I.V."/>
            <person name="U'Ren J.M."/>
        </authorList>
    </citation>
    <scope>NUCLEOTIDE SEQUENCE [LARGE SCALE GENOMIC DNA]</scope>
    <source>
        <strain evidence="1 2">ER1909</strain>
    </source>
</reference>
<comment type="caution">
    <text evidence="1">The sequence shown here is derived from an EMBL/GenBank/DDBJ whole genome shotgun (WGS) entry which is preliminary data.</text>
</comment>
<sequence length="983" mass="112005">MPSKDNSNAEERFNWLRREDRGPNYISYSESSDRQACSFDFGDNGCSASCDYGGELLNMSSKDEEEGIIFATSGLENTYRSSLDHAQRHSGGGGKAIFGLRIAVDQEPFHKVDLKDRGSRLKLGQMTERGCFNYRWPYNEYALLSNDGHDAEPRETGTCARVAFVKDNILYQLIRLEKGCRPEADRCHYVPWSGRITLAVGGPIEFAAFDADNACAKPKYDHLFEYSMQDGTRVTKGLTNQLEVRVRQLDGNEYVTLPLEQQEDDGAAGDSYVVHAELPEGDNVNIRGRQVILIAEFRLRKVDSQSPWPETPTSVQTFRYLGIHSDSPMATGVMWETIFFKREQESNYFSELPEANIIGRCVEKILTVDLVPTAFKSQGSFEFEENGPLALVSNLFLRPNIDLESLFWKVRFLVKAYQFLGKFKQLCSKTISKSNEDALGEEPKTFPLISHASDIELHHHEAKSTGYIETLVDRQMERLLKSIGRAIAYLARVFIQPKTQPNLKSKILQPSYYYIAMTLWYTMKRCSLSEFIQKWIVTDGMQSWSPDESLLVQSLPPENLQPKDKERGKMAFLKWYHYTSILSLCGEKDFLPEAWKKIKLDDKVSLLERDARRAVAVRLSMCKPYSAEDEILDRMGFLAESLNAESTHQAGSVASLTTRRMLDRDATRYLNPGRYSDGENGKTSGPWEIYALCHHSRLLVEEYKYSKDNKRTRKQKIEEADIYRRELSIFLNAEACLSPCWERTNSALFRSEATSVLASTLLGICQKDLSLGPQADERLESTYINTATSSMEIHRLRTQALRKVESTVPPAIEWKRYKPPHRHHDKFNNSLDRVYERTWILFSSLPGISNIRWPQPDLNESDVRYMLETYKVTVIDLKASIPDQWDNHTWQGYKSEVFTVDTLKPNKTATAMAKLSASGFSLSTRRCSIGQSSCENLGTGWPTLVSLGSFVASSMLHPGPVSSIIYRESRSFHIRMETFGSLE</sequence>
<dbReference type="Proteomes" id="UP001497680">
    <property type="component" value="Unassembled WGS sequence"/>
</dbReference>
<name>A0ACC0CU64_9PEZI</name>
<organism evidence="1 2">
    <name type="scientific">Hypoxylon rubiginosum</name>
    <dbReference type="NCBI Taxonomy" id="110542"/>
    <lineage>
        <taxon>Eukaryota</taxon>
        <taxon>Fungi</taxon>
        <taxon>Dikarya</taxon>
        <taxon>Ascomycota</taxon>
        <taxon>Pezizomycotina</taxon>
        <taxon>Sordariomycetes</taxon>
        <taxon>Xylariomycetidae</taxon>
        <taxon>Xylariales</taxon>
        <taxon>Hypoxylaceae</taxon>
        <taxon>Hypoxylon</taxon>
    </lineage>
</organism>
<evidence type="ECO:0000313" key="1">
    <source>
        <dbReference type="EMBL" id="KAI6084000.1"/>
    </source>
</evidence>
<accession>A0ACC0CU64</accession>
<proteinExistence type="predicted"/>
<protein>
    <submittedName>
        <fullName evidence="1">Uncharacterized protein</fullName>
    </submittedName>
</protein>
<dbReference type="EMBL" id="MU394343">
    <property type="protein sequence ID" value="KAI6084000.1"/>
    <property type="molecule type" value="Genomic_DNA"/>
</dbReference>
<evidence type="ECO:0000313" key="2">
    <source>
        <dbReference type="Proteomes" id="UP001497680"/>
    </source>
</evidence>